<evidence type="ECO:0000313" key="5">
    <source>
        <dbReference type="EMBL" id="MEX1663055.1"/>
    </source>
</evidence>
<comment type="caution">
    <text evidence="5">The sequence shown here is derived from an EMBL/GenBank/DDBJ whole genome shotgun (WGS) entry which is preliminary data.</text>
</comment>
<feature type="compositionally biased region" description="Low complexity" evidence="3">
    <location>
        <begin position="430"/>
        <end position="443"/>
    </location>
</feature>
<dbReference type="RefSeq" id="WP_368392661.1">
    <property type="nucleotide sequence ID" value="NZ_JBFRYC010000011.1"/>
</dbReference>
<reference evidence="5 6" key="1">
    <citation type="journal article" date="2011" name="Int. J. Syst. Evol. Microbiol.">
        <title>Zhongshania antarctica gen. nov., sp. nov. and Zhongshania guokunii sp. nov., gammaproteobacteria respectively isolated from coastal attached (fast) ice and surface seawater of the Antarctic.</title>
        <authorList>
            <person name="Li H.J."/>
            <person name="Zhang X.Y."/>
            <person name="Chen C.X."/>
            <person name="Zhang Y.J."/>
            <person name="Gao Z.M."/>
            <person name="Yu Y."/>
            <person name="Chen X.L."/>
            <person name="Chen B."/>
            <person name="Zhang Y.Z."/>
        </authorList>
    </citation>
    <scope>NUCLEOTIDE SEQUENCE [LARGE SCALE GENOMIC DNA]</scope>
    <source>
        <strain evidence="5 6">15-R06ZXC-3</strain>
    </source>
</reference>
<proteinExistence type="predicted"/>
<dbReference type="Proteomes" id="UP001557465">
    <property type="component" value="Unassembled WGS sequence"/>
</dbReference>
<dbReference type="Pfam" id="PF00353">
    <property type="entry name" value="HemolysinCabind"/>
    <property type="match status" value="4"/>
</dbReference>
<keyword evidence="6" id="KW-1185">Reference proteome</keyword>
<evidence type="ECO:0000259" key="4">
    <source>
        <dbReference type="Pfam" id="PF13403"/>
    </source>
</evidence>
<feature type="region of interest" description="Disordered" evidence="3">
    <location>
        <begin position="284"/>
        <end position="308"/>
    </location>
</feature>
<keyword evidence="2" id="KW-0964">Secreted</keyword>
<feature type="domain" description="Hedgehog/Intein (Hint)" evidence="4">
    <location>
        <begin position="546"/>
        <end position="692"/>
    </location>
</feature>
<dbReference type="SUPFAM" id="SSF51120">
    <property type="entry name" value="beta-Roll"/>
    <property type="match status" value="2"/>
</dbReference>
<dbReference type="PANTHER" id="PTHR38340">
    <property type="entry name" value="S-LAYER PROTEIN"/>
    <property type="match status" value="1"/>
</dbReference>
<evidence type="ECO:0000256" key="1">
    <source>
        <dbReference type="ARBA" id="ARBA00004613"/>
    </source>
</evidence>
<dbReference type="PROSITE" id="PS00330">
    <property type="entry name" value="HEMOLYSIN_CALCIUM"/>
    <property type="match status" value="7"/>
</dbReference>
<evidence type="ECO:0000256" key="2">
    <source>
        <dbReference type="ARBA" id="ARBA00022525"/>
    </source>
</evidence>
<feature type="region of interest" description="Disordered" evidence="3">
    <location>
        <begin position="430"/>
        <end position="492"/>
    </location>
</feature>
<dbReference type="InterPro" id="IPR001343">
    <property type="entry name" value="Hemolysn_Ca-bd"/>
</dbReference>
<dbReference type="PROSITE" id="PS50817">
    <property type="entry name" value="INTEIN_N_TER"/>
    <property type="match status" value="1"/>
</dbReference>
<dbReference type="InterPro" id="IPR036844">
    <property type="entry name" value="Hint_dom_sf"/>
</dbReference>
<dbReference type="InterPro" id="IPR028992">
    <property type="entry name" value="Hedgehog/Intein_dom"/>
</dbReference>
<dbReference type="InterPro" id="IPR050557">
    <property type="entry name" value="RTX_toxin/Mannuronan_C5-epim"/>
</dbReference>
<sequence>MASTFNWIYLDSSTTFIDPTEGNSSMENYNAFTGTTFGTATAPLYQHITSATTVDNGGTSGALDTNNNISNDQIITNVGNGTETLIYDGLVVYNATLTYVDGTTANVSAVIVQTTDGKVFLAPEMTANADTTAYEAKPIQSILLNSATSYTNTNLGADRYQTGFDDGYIDGTSGGDLINSSYVEPIANGSDKVDNNDAGLPGSSGNDDYIRAGAGNDTVLAGLGNDTVMAGTGNDSVDGGAGNDSLMGEAGNDTLIGGAGNDTLNGGTGADSLVGGDGNDTLIGGADNDTLSGDAGNDSLDGGTGNDSLLGGVGNDTLHGGAGADVLNGGSGMDYVDYTDSGAGVNINLGAATASGGDAAGDTLSGVDGIYGSAYGDSLVGFDGFSTDPTDGYTNVFYGNGGNDYIDGAGGDDSLYGGADNDTVLGGAGNDLVDGGSGNDSLDGGAGNDTVLGGAGNDTLTGGAGADTLSGGDDQDTFVNLTNGDVVDGGEGGTDFDTLDLRDWGKDLTNITFDPGNPENGSVEFLDPSGNVVGTMSFTNIERVIPCFTPGTRIATLHGERLVEDLEVGARVLTRDNGYQTIRWIGRRHLNLCELRATPAFYPMRIAPGALGPDMPIREMRVSPQHRLLLTGPRAELLCGEPEALAAAHHLDGLPGIARDESVQEVIYIHLMFDQHEILSSDGLWSESYQPGVATLRDMEDGPRRELLMLFPELAAGTLAYPAARPSLRRYEARLIAAA</sequence>
<protein>
    <submittedName>
        <fullName evidence="5">Hint domain-containing protein</fullName>
    </submittedName>
</protein>
<evidence type="ECO:0000313" key="6">
    <source>
        <dbReference type="Proteomes" id="UP001557465"/>
    </source>
</evidence>
<dbReference type="InterPro" id="IPR006141">
    <property type="entry name" value="Intein_N"/>
</dbReference>
<accession>A0ABV3TP39</accession>
<comment type="subcellular location">
    <subcellularLocation>
        <location evidence="1">Secreted</location>
    </subcellularLocation>
</comment>
<name>A0ABV3TP39_9RHOB</name>
<dbReference type="SUPFAM" id="SSF51294">
    <property type="entry name" value="Hedgehog/intein (Hint) domain"/>
    <property type="match status" value="1"/>
</dbReference>
<organism evidence="5 6">
    <name type="scientific">Thioclava arctica</name>
    <dbReference type="NCBI Taxonomy" id="3238301"/>
    <lineage>
        <taxon>Bacteria</taxon>
        <taxon>Pseudomonadati</taxon>
        <taxon>Pseudomonadota</taxon>
        <taxon>Alphaproteobacteria</taxon>
        <taxon>Rhodobacterales</taxon>
        <taxon>Paracoccaceae</taxon>
        <taxon>Thioclava</taxon>
    </lineage>
</organism>
<dbReference type="PRINTS" id="PR00313">
    <property type="entry name" value="CABNDNGRPT"/>
</dbReference>
<dbReference type="InterPro" id="IPR018511">
    <property type="entry name" value="Hemolysin-typ_Ca-bd_CS"/>
</dbReference>
<dbReference type="InterPro" id="IPR011049">
    <property type="entry name" value="Serralysin-like_metalloprot_C"/>
</dbReference>
<dbReference type="Gene3D" id="2.150.10.10">
    <property type="entry name" value="Serralysin-like metalloprotease, C-terminal"/>
    <property type="match status" value="4"/>
</dbReference>
<evidence type="ECO:0000256" key="3">
    <source>
        <dbReference type="SAM" id="MobiDB-lite"/>
    </source>
</evidence>
<dbReference type="Pfam" id="PF13403">
    <property type="entry name" value="Hint_2"/>
    <property type="match status" value="1"/>
</dbReference>
<dbReference type="EMBL" id="JBFRYC010000011">
    <property type="protein sequence ID" value="MEX1663055.1"/>
    <property type="molecule type" value="Genomic_DNA"/>
</dbReference>
<gene>
    <name evidence="5" type="ORF">AB4874_15585</name>
</gene>
<dbReference type="PANTHER" id="PTHR38340:SF1">
    <property type="entry name" value="S-LAYER PROTEIN"/>
    <property type="match status" value="1"/>
</dbReference>